<gene>
    <name evidence="3" type="ORF">B0I18_11267</name>
</gene>
<dbReference type="Gene3D" id="2.60.40.1120">
    <property type="entry name" value="Carboxypeptidase-like, regulatory domain"/>
    <property type="match status" value="1"/>
</dbReference>
<name>A0A2P8CWF2_9BACT</name>
<comment type="caution">
    <text evidence="3">The sequence shown here is derived from an EMBL/GenBank/DDBJ whole genome shotgun (WGS) entry which is preliminary data.</text>
</comment>
<feature type="domain" description="Outer membrane protein beta-barrel" evidence="2">
    <location>
        <begin position="449"/>
        <end position="899"/>
    </location>
</feature>
<dbReference type="RefSeq" id="WP_106524919.1">
    <property type="nucleotide sequence ID" value="NZ_PYGD01000012.1"/>
</dbReference>
<dbReference type="SUPFAM" id="SSF56935">
    <property type="entry name" value="Porins"/>
    <property type="match status" value="1"/>
</dbReference>
<dbReference type="EMBL" id="PYGD01000012">
    <property type="protein sequence ID" value="PSK89266.1"/>
    <property type="molecule type" value="Genomic_DNA"/>
</dbReference>
<keyword evidence="3" id="KW-0675">Receptor</keyword>
<feature type="signal peptide" evidence="1">
    <location>
        <begin position="1"/>
        <end position="21"/>
    </location>
</feature>
<organism evidence="3 4">
    <name type="scientific">Taibaiella chishuiensis</name>
    <dbReference type="NCBI Taxonomy" id="1434707"/>
    <lineage>
        <taxon>Bacteria</taxon>
        <taxon>Pseudomonadati</taxon>
        <taxon>Bacteroidota</taxon>
        <taxon>Chitinophagia</taxon>
        <taxon>Chitinophagales</taxon>
        <taxon>Chitinophagaceae</taxon>
        <taxon>Taibaiella</taxon>
    </lineage>
</organism>
<dbReference type="Proteomes" id="UP000240572">
    <property type="component" value="Unassembled WGS sequence"/>
</dbReference>
<reference evidence="3 4" key="1">
    <citation type="submission" date="2018-03" db="EMBL/GenBank/DDBJ databases">
        <title>Genomic Encyclopedia of Type Strains, Phase III (KMG-III): the genomes of soil and plant-associated and newly described type strains.</title>
        <authorList>
            <person name="Whitman W."/>
        </authorList>
    </citation>
    <scope>NUCLEOTIDE SEQUENCE [LARGE SCALE GENOMIC DNA]</scope>
    <source>
        <strain evidence="3 4">CGMCC 1.12700</strain>
    </source>
</reference>
<dbReference type="SUPFAM" id="SSF49452">
    <property type="entry name" value="Starch-binding domain-like"/>
    <property type="match status" value="1"/>
</dbReference>
<keyword evidence="1" id="KW-0732">Signal</keyword>
<dbReference type="InterPro" id="IPR041700">
    <property type="entry name" value="OMP_b-brl_3"/>
</dbReference>
<evidence type="ECO:0000313" key="4">
    <source>
        <dbReference type="Proteomes" id="UP000240572"/>
    </source>
</evidence>
<keyword evidence="4" id="KW-1185">Reference proteome</keyword>
<protein>
    <submittedName>
        <fullName evidence="3">Outer membrane receptor protein involved in Fe transport</fullName>
    </submittedName>
</protein>
<evidence type="ECO:0000256" key="1">
    <source>
        <dbReference type="SAM" id="SignalP"/>
    </source>
</evidence>
<sequence>MHKPLLLLLLLVLLCSPGAIAQYRIAGTLRDTVNLSPAQYTSVALLRASDSVLQAYTRADEQGRFTLQTDTAGAYLLLVVHPSFLTYRDRVTVQQQETPLGAIDLMSRKQLLQEVVITDSRSIVIKGDTVEYTADSFKTRVYDNVDELLKKLPGLEVGRDGKIKAYGEVVKKMLVDGEEFFSDDPAIVAQTLRASSVDKVQVFDKKSDQAAFTGIDDGERIKTINLKLKDNAKRGYFGKVSAGGGIPSYWENQAMINAFRGKRKIAAYGLMSNTSTNGLGWDDQRKYGGGGEMNFDEESENFYVMGDGSSYDGEGLPRSWTGGAHYSNKWLGDSLSFSGNYKYGKQITEAESRSVTRYILPDTQYTNTVNSANTTISQKHNINTTTEYQLDSTASLKLTLNGGYNKRQTGSRYASKAESLEGGLINDNTRLQQSENEEKSLLATLLFRKKFRKKGRTFSANFKGQFNENAGTGLLQSRINLYALNTADSLDQRKSNNNRALTGNLKLTYSEPLSKIASLELNYSLSLNNNNADNQTRDRDQGTDVINPYFSSHYVFNVTGNQGGAFLRFNFKKINLAFGGNIADTRFRQDDLMYDTSYTYHYLNFFPRATFTFRKSQQTSLRFSYAGRTQQPTMEQLQPLRNNTDPLNIAIGNPDLKQAFKHDFQLSYNDYRVMTGTSKYLSVDFLFTQNAISQQQNVDVSGRRNYRYVNVDGNFTGWMYGYFGFKKIAGIRPGLDINANYDRSHNFINGLANRNDNQQYGPGFSLYYEKDTTITLSYNFNPRYNLNQSSIRKDIRTEYWTFEQRFDATLTLPRGIQLGTNISWNVRQRLDPAERNNNVFLWNAYISKSMLKDRSLVAKCYVNDILDRNIGYNRTTNAEYIAENTYNTLRRYVLFSLTWNFTKTGGQAPDTGAGMIEISE</sequence>
<dbReference type="AlphaFoldDB" id="A0A2P8CWF2"/>
<feature type="chain" id="PRO_5015178626" evidence="1">
    <location>
        <begin position="22"/>
        <end position="920"/>
    </location>
</feature>
<dbReference type="Pfam" id="PF14905">
    <property type="entry name" value="OMP_b-brl_3"/>
    <property type="match status" value="1"/>
</dbReference>
<dbReference type="InterPro" id="IPR013784">
    <property type="entry name" value="Carb-bd-like_fold"/>
</dbReference>
<evidence type="ECO:0000313" key="3">
    <source>
        <dbReference type="EMBL" id="PSK89266.1"/>
    </source>
</evidence>
<proteinExistence type="predicted"/>
<dbReference type="GO" id="GO:0030246">
    <property type="term" value="F:carbohydrate binding"/>
    <property type="evidence" value="ECO:0007669"/>
    <property type="project" value="InterPro"/>
</dbReference>
<dbReference type="OrthoDB" id="606930at2"/>
<accession>A0A2P8CWF2</accession>
<evidence type="ECO:0000259" key="2">
    <source>
        <dbReference type="Pfam" id="PF14905"/>
    </source>
</evidence>